<dbReference type="CDD" id="cd03034">
    <property type="entry name" value="ArsC_ArsC"/>
    <property type="match status" value="1"/>
</dbReference>
<evidence type="ECO:0000256" key="3">
    <source>
        <dbReference type="ARBA" id="ARBA00023002"/>
    </source>
</evidence>
<gene>
    <name evidence="8" type="primary">arsC</name>
    <name evidence="8" type="ORF">H0485_00535</name>
</gene>
<evidence type="ECO:0000313" key="9">
    <source>
        <dbReference type="Proteomes" id="UP001198571"/>
    </source>
</evidence>
<dbReference type="NCBIfam" id="TIGR00014">
    <property type="entry name" value="arsC"/>
    <property type="match status" value="1"/>
</dbReference>
<evidence type="ECO:0000256" key="6">
    <source>
        <dbReference type="PROSITE-ProRule" id="PRU01282"/>
    </source>
</evidence>
<sequence length="139" mass="14767">MNSRIWHNPRCGTSRNVLALLQAAGEAPEVILYLETGWQEAGLRQLLQAAGLSPRQALRVKGTSAEARGLTAPEAGEDQIIAAMLEDPVLVERPFVATAKGTALCRPSLSLLPLLARLPEAIVTDAAGKVIYDPSASEN</sequence>
<accession>A0ABS8CGH6</accession>
<dbReference type="InterPro" id="IPR036249">
    <property type="entry name" value="Thioredoxin-like_sf"/>
</dbReference>
<comment type="caution">
    <text evidence="8">The sequence shown here is derived from an EMBL/GenBank/DDBJ whole genome shotgun (WGS) entry which is preliminary data.</text>
</comment>
<dbReference type="Proteomes" id="UP001198571">
    <property type="component" value="Unassembled WGS sequence"/>
</dbReference>
<dbReference type="InterPro" id="IPR006660">
    <property type="entry name" value="Arsenate_reductase-like"/>
</dbReference>
<dbReference type="Gene3D" id="3.40.30.10">
    <property type="entry name" value="Glutaredoxin"/>
    <property type="match status" value="1"/>
</dbReference>
<evidence type="ECO:0000256" key="5">
    <source>
        <dbReference type="ARBA" id="ARBA00039879"/>
    </source>
</evidence>
<evidence type="ECO:0000256" key="2">
    <source>
        <dbReference type="ARBA" id="ARBA00022849"/>
    </source>
</evidence>
<dbReference type="GO" id="GO:0008794">
    <property type="term" value="F:arsenate reductase (glutaredoxin) activity"/>
    <property type="evidence" value="ECO:0007669"/>
    <property type="project" value="UniProtKB-EC"/>
</dbReference>
<dbReference type="InterPro" id="IPR006659">
    <property type="entry name" value="Arsenate_reductase"/>
</dbReference>
<evidence type="ECO:0000256" key="4">
    <source>
        <dbReference type="ARBA" id="ARBA00038969"/>
    </source>
</evidence>
<dbReference type="PANTHER" id="PTHR30041">
    <property type="entry name" value="ARSENATE REDUCTASE"/>
    <property type="match status" value="1"/>
</dbReference>
<proteinExistence type="inferred from homology"/>
<dbReference type="PANTHER" id="PTHR30041:SF5">
    <property type="entry name" value="ARSENATE REDUCTASE-RELATED"/>
    <property type="match status" value="1"/>
</dbReference>
<dbReference type="EMBL" id="JACDXX010000001">
    <property type="protein sequence ID" value="MCB5408492.1"/>
    <property type="molecule type" value="Genomic_DNA"/>
</dbReference>
<evidence type="ECO:0000256" key="7">
    <source>
        <dbReference type="RuleBase" id="RU362029"/>
    </source>
</evidence>
<dbReference type="RefSeq" id="WP_226933365.1">
    <property type="nucleotide sequence ID" value="NZ_JACDXX010000001.1"/>
</dbReference>
<reference evidence="8 9" key="1">
    <citation type="submission" date="2020-07" db="EMBL/GenBank/DDBJ databases">
        <title>Pseudogemmobacter sp. nov., isolated from poultry manure in Taiwan.</title>
        <authorList>
            <person name="Lin S.-Y."/>
            <person name="Tang Y.-S."/>
            <person name="Young C.-C."/>
        </authorList>
    </citation>
    <scope>NUCLEOTIDE SEQUENCE [LARGE SCALE GENOMIC DNA]</scope>
    <source>
        <strain evidence="8 9">CC-YST710</strain>
    </source>
</reference>
<evidence type="ECO:0000313" key="8">
    <source>
        <dbReference type="EMBL" id="MCB5408492.1"/>
    </source>
</evidence>
<keyword evidence="2" id="KW-0059">Arsenical resistance</keyword>
<dbReference type="Pfam" id="PF03960">
    <property type="entry name" value="ArsC"/>
    <property type="match status" value="1"/>
</dbReference>
<dbReference type="SUPFAM" id="SSF52833">
    <property type="entry name" value="Thioredoxin-like"/>
    <property type="match status" value="1"/>
</dbReference>
<keyword evidence="3 7" id="KW-0560">Oxidoreductase</keyword>
<dbReference type="EC" id="1.20.4.1" evidence="4 7"/>
<dbReference type="PROSITE" id="PS51353">
    <property type="entry name" value="ARSC"/>
    <property type="match status" value="1"/>
</dbReference>
<evidence type="ECO:0000256" key="1">
    <source>
        <dbReference type="ARBA" id="ARBA00007198"/>
    </source>
</evidence>
<name>A0ABS8CGH6_9RHOB</name>
<keyword evidence="9" id="KW-1185">Reference proteome</keyword>
<comment type="similarity">
    <text evidence="1 6 7">Belongs to the ArsC family.</text>
</comment>
<protein>
    <recommendedName>
        <fullName evidence="5 7">Arsenate reductase</fullName>
        <ecNumber evidence="4 7">1.20.4.1</ecNumber>
    </recommendedName>
</protein>
<comment type="catalytic activity">
    <reaction evidence="7">
        <text>[glutaredoxin]-dithiol + arsenate + glutathione + H(+) = glutathionyl-S-S-[glutaredoxin] + arsenite + H2O</text>
        <dbReference type="Rhea" id="RHEA:22016"/>
        <dbReference type="Rhea" id="RHEA-COMP:10729"/>
        <dbReference type="Rhea" id="RHEA-COMP:17668"/>
        <dbReference type="ChEBI" id="CHEBI:15377"/>
        <dbReference type="ChEBI" id="CHEBI:15378"/>
        <dbReference type="ChEBI" id="CHEBI:29242"/>
        <dbReference type="ChEBI" id="CHEBI:29950"/>
        <dbReference type="ChEBI" id="CHEBI:48597"/>
        <dbReference type="ChEBI" id="CHEBI:57925"/>
        <dbReference type="ChEBI" id="CHEBI:146199"/>
        <dbReference type="EC" id="1.20.4.1"/>
    </reaction>
</comment>
<organism evidence="8 9">
    <name type="scientific">Pseudogemmobacter faecipullorum</name>
    <dbReference type="NCBI Taxonomy" id="2755041"/>
    <lineage>
        <taxon>Bacteria</taxon>
        <taxon>Pseudomonadati</taxon>
        <taxon>Pseudomonadota</taxon>
        <taxon>Alphaproteobacteria</taxon>
        <taxon>Rhodobacterales</taxon>
        <taxon>Paracoccaceae</taxon>
        <taxon>Pseudogemmobacter</taxon>
    </lineage>
</organism>